<keyword evidence="4" id="KW-0249">Electron transport</keyword>
<reference evidence="8 9" key="1">
    <citation type="submission" date="2018-08" db="EMBL/GenBank/DDBJ databases">
        <title>A genome reference for cultivated species of the human gut microbiota.</title>
        <authorList>
            <person name="Zou Y."/>
            <person name="Xue W."/>
            <person name="Luo G."/>
        </authorList>
    </citation>
    <scope>NUCLEOTIDE SEQUENCE [LARGE SCALE GENOMIC DNA]</scope>
    <source>
        <strain evidence="8 9">AF24-29</strain>
    </source>
</reference>
<name>A0A412G4M5_9FIRM</name>
<dbReference type="Pfam" id="PF02906">
    <property type="entry name" value="Fe_hyd_lg_C"/>
    <property type="match status" value="1"/>
</dbReference>
<dbReference type="InterPro" id="IPR017900">
    <property type="entry name" value="4Fe4S_Fe_S_CS"/>
</dbReference>
<feature type="domain" description="4Fe-4S ferredoxin-type" evidence="7">
    <location>
        <begin position="172"/>
        <end position="202"/>
    </location>
</feature>
<dbReference type="Gene3D" id="3.40.950.10">
    <property type="entry name" value="Fe-only Hydrogenase (Larger Subunit), Chain L, domain 3"/>
    <property type="match status" value="1"/>
</dbReference>
<dbReference type="GO" id="GO:0051539">
    <property type="term" value="F:4 iron, 4 sulfur cluster binding"/>
    <property type="evidence" value="ECO:0007669"/>
    <property type="project" value="UniProtKB-KW"/>
</dbReference>
<gene>
    <name evidence="8" type="ORF">DWY25_05145</name>
</gene>
<keyword evidence="1" id="KW-0813">Transport</keyword>
<accession>A0A412G4M5</accession>
<evidence type="ECO:0000256" key="1">
    <source>
        <dbReference type="ARBA" id="ARBA00022448"/>
    </source>
</evidence>
<dbReference type="RefSeq" id="WP_117894349.1">
    <property type="nucleotide sequence ID" value="NZ_CABJCV010000004.1"/>
</dbReference>
<evidence type="ECO:0000313" key="9">
    <source>
        <dbReference type="Proteomes" id="UP000284178"/>
    </source>
</evidence>
<dbReference type="EMBL" id="QRUP01000004">
    <property type="protein sequence ID" value="RGR75623.1"/>
    <property type="molecule type" value="Genomic_DNA"/>
</dbReference>
<dbReference type="PROSITE" id="PS00198">
    <property type="entry name" value="4FE4S_FER_1"/>
    <property type="match status" value="1"/>
</dbReference>
<dbReference type="InterPro" id="IPR004108">
    <property type="entry name" value="Fe_hydrogenase_lsu_C"/>
</dbReference>
<dbReference type="AlphaFoldDB" id="A0A412G4M5"/>
<keyword evidence="9" id="KW-1185">Reference proteome</keyword>
<dbReference type="PANTHER" id="PTHR42859:SF10">
    <property type="entry name" value="DIMETHYLSULFOXIDE REDUCTASE CHAIN B"/>
    <property type="match status" value="1"/>
</dbReference>
<dbReference type="GO" id="GO:0046872">
    <property type="term" value="F:metal ion binding"/>
    <property type="evidence" value="ECO:0007669"/>
    <property type="project" value="UniProtKB-KW"/>
</dbReference>
<feature type="domain" description="4Fe-4S ferredoxin-type" evidence="7">
    <location>
        <begin position="126"/>
        <end position="155"/>
    </location>
</feature>
<proteinExistence type="predicted"/>
<dbReference type="PROSITE" id="PS51379">
    <property type="entry name" value="4FE4S_FER_2"/>
    <property type="match status" value="2"/>
</dbReference>
<dbReference type="PANTHER" id="PTHR42859">
    <property type="entry name" value="OXIDOREDUCTASE"/>
    <property type="match status" value="1"/>
</dbReference>
<dbReference type="Pfam" id="PF00037">
    <property type="entry name" value="Fer4"/>
    <property type="match status" value="2"/>
</dbReference>
<dbReference type="Gene3D" id="3.30.70.20">
    <property type="match status" value="2"/>
</dbReference>
<dbReference type="InterPro" id="IPR009016">
    <property type="entry name" value="Fe_hydrogenase"/>
</dbReference>
<keyword evidence="6" id="KW-0411">Iron-sulfur</keyword>
<dbReference type="InterPro" id="IPR027631">
    <property type="entry name" value="Mono_FeFe_hydrog"/>
</dbReference>
<dbReference type="NCBIfam" id="TIGR04105">
    <property type="entry name" value="FeFe_hydrog_B1"/>
    <property type="match status" value="1"/>
</dbReference>
<keyword evidence="3" id="KW-0479">Metal-binding</keyword>
<dbReference type="SUPFAM" id="SSF54862">
    <property type="entry name" value="4Fe-4S ferredoxins"/>
    <property type="match status" value="1"/>
</dbReference>
<comment type="caution">
    <text evidence="8">The sequence shown here is derived from an EMBL/GenBank/DDBJ whole genome shotgun (WGS) entry which is preliminary data.</text>
</comment>
<sequence>MSMFNHEARQFKFDVLKEISQLAYEGKLTDDSAAAISRKLIPGRKAEFRCCVYKEREILRQRTRLACGKMADEGAAYNPRQIVQVIDAACDGCTIRKIQITDNCRKCMAKACLASCKFDAISMGLHRAQIDYTKCKECGACARSCPYNAIVVTERPCSQHCPVDAIRWDENGIAQIDETKCINCGACQAACPFGAIEDMSWVVPVVSLLKMGTPMFAIVAPAIQGQFDSATLPQIKKSIELLGFEKVYEVALGADAVAWEEQAELAEKMEAGVPMTTSCCPAFVNLAKMHFPQIYENNMSTVVSPMMALARKLKKDHPDHGVIFIGPCLAKKQEAMESFTAVDYVLTFEEVAAMMIAKHINPAEVEAKEEDYPSIFGRNFAQGGGVGKAVAQVAKEKAMAAPVGVYADGCMECKKQLTLMKFGKFTGNILEGMACPGGCIAGPAVIEPPMVAKGRMAKENIGNQKTIEESVESFDFTGVPMHRK</sequence>
<dbReference type="Proteomes" id="UP000284178">
    <property type="component" value="Unassembled WGS sequence"/>
</dbReference>
<evidence type="ECO:0000256" key="6">
    <source>
        <dbReference type="ARBA" id="ARBA00023014"/>
    </source>
</evidence>
<protein>
    <submittedName>
        <fullName evidence="8">4Fe-4S dicluster domain-containing protein</fullName>
    </submittedName>
</protein>
<evidence type="ECO:0000256" key="3">
    <source>
        <dbReference type="ARBA" id="ARBA00022723"/>
    </source>
</evidence>
<evidence type="ECO:0000256" key="5">
    <source>
        <dbReference type="ARBA" id="ARBA00023004"/>
    </source>
</evidence>
<evidence type="ECO:0000313" key="8">
    <source>
        <dbReference type="EMBL" id="RGR75623.1"/>
    </source>
</evidence>
<organism evidence="8 9">
    <name type="scientific">Holdemania filiformis</name>
    <dbReference type="NCBI Taxonomy" id="61171"/>
    <lineage>
        <taxon>Bacteria</taxon>
        <taxon>Bacillati</taxon>
        <taxon>Bacillota</taxon>
        <taxon>Erysipelotrichia</taxon>
        <taxon>Erysipelotrichales</taxon>
        <taxon>Erysipelotrichaceae</taxon>
        <taxon>Holdemania</taxon>
    </lineage>
</organism>
<evidence type="ECO:0000259" key="7">
    <source>
        <dbReference type="PROSITE" id="PS51379"/>
    </source>
</evidence>
<dbReference type="InterPro" id="IPR050294">
    <property type="entry name" value="RnfB_subfamily"/>
</dbReference>
<keyword evidence="5" id="KW-0408">Iron</keyword>
<evidence type="ECO:0000256" key="4">
    <source>
        <dbReference type="ARBA" id="ARBA00022982"/>
    </source>
</evidence>
<keyword evidence="2" id="KW-0004">4Fe-4S</keyword>
<dbReference type="InterPro" id="IPR017896">
    <property type="entry name" value="4Fe4S_Fe-S-bd"/>
</dbReference>
<dbReference type="SUPFAM" id="SSF53920">
    <property type="entry name" value="Fe-only hydrogenase"/>
    <property type="match status" value="1"/>
</dbReference>
<dbReference type="GeneID" id="83014790"/>
<evidence type="ECO:0000256" key="2">
    <source>
        <dbReference type="ARBA" id="ARBA00022485"/>
    </source>
</evidence>